<dbReference type="EMBL" id="VSRR010114239">
    <property type="protein sequence ID" value="MPC98474.1"/>
    <property type="molecule type" value="Genomic_DNA"/>
</dbReference>
<accession>A0A5B7K1H5</accession>
<feature type="region of interest" description="Disordered" evidence="1">
    <location>
        <begin position="1"/>
        <end position="41"/>
    </location>
</feature>
<evidence type="ECO:0000313" key="3">
    <source>
        <dbReference type="Proteomes" id="UP000324222"/>
    </source>
</evidence>
<reference evidence="2 3" key="1">
    <citation type="submission" date="2019-05" db="EMBL/GenBank/DDBJ databases">
        <title>Another draft genome of Portunus trituberculatus and its Hox gene families provides insights of decapod evolution.</title>
        <authorList>
            <person name="Jeong J.-H."/>
            <person name="Song I."/>
            <person name="Kim S."/>
            <person name="Choi T."/>
            <person name="Kim D."/>
            <person name="Ryu S."/>
            <person name="Kim W."/>
        </authorList>
    </citation>
    <scope>NUCLEOTIDE SEQUENCE [LARGE SCALE GENOMIC DNA]</scope>
    <source>
        <tissue evidence="2">Muscle</tissue>
    </source>
</reference>
<sequence length="41" mass="4933">MARMGPRKEAGREEREARDRGVERGEEERRSSWRRRVMTAT</sequence>
<organism evidence="2 3">
    <name type="scientific">Portunus trituberculatus</name>
    <name type="common">Swimming crab</name>
    <name type="synonym">Neptunus trituberculatus</name>
    <dbReference type="NCBI Taxonomy" id="210409"/>
    <lineage>
        <taxon>Eukaryota</taxon>
        <taxon>Metazoa</taxon>
        <taxon>Ecdysozoa</taxon>
        <taxon>Arthropoda</taxon>
        <taxon>Crustacea</taxon>
        <taxon>Multicrustacea</taxon>
        <taxon>Malacostraca</taxon>
        <taxon>Eumalacostraca</taxon>
        <taxon>Eucarida</taxon>
        <taxon>Decapoda</taxon>
        <taxon>Pleocyemata</taxon>
        <taxon>Brachyura</taxon>
        <taxon>Eubrachyura</taxon>
        <taxon>Portunoidea</taxon>
        <taxon>Portunidae</taxon>
        <taxon>Portuninae</taxon>
        <taxon>Portunus</taxon>
    </lineage>
</organism>
<evidence type="ECO:0000313" key="2">
    <source>
        <dbReference type="EMBL" id="MPC98474.1"/>
    </source>
</evidence>
<gene>
    <name evidence="2" type="ORF">E2C01_093847</name>
</gene>
<feature type="compositionally biased region" description="Basic residues" evidence="1">
    <location>
        <begin position="32"/>
        <end position="41"/>
    </location>
</feature>
<keyword evidence="3" id="KW-1185">Reference proteome</keyword>
<name>A0A5B7K1H5_PORTR</name>
<comment type="caution">
    <text evidence="2">The sequence shown here is derived from an EMBL/GenBank/DDBJ whole genome shotgun (WGS) entry which is preliminary data.</text>
</comment>
<protein>
    <submittedName>
        <fullName evidence="2">Uncharacterized protein</fullName>
    </submittedName>
</protein>
<dbReference type="Proteomes" id="UP000324222">
    <property type="component" value="Unassembled WGS sequence"/>
</dbReference>
<feature type="compositionally biased region" description="Basic and acidic residues" evidence="1">
    <location>
        <begin position="1"/>
        <end position="31"/>
    </location>
</feature>
<dbReference type="AlphaFoldDB" id="A0A5B7K1H5"/>
<proteinExistence type="predicted"/>
<evidence type="ECO:0000256" key="1">
    <source>
        <dbReference type="SAM" id="MobiDB-lite"/>
    </source>
</evidence>